<feature type="compositionally biased region" description="Acidic residues" evidence="1">
    <location>
        <begin position="112"/>
        <end position="144"/>
    </location>
</feature>
<feature type="region of interest" description="Disordered" evidence="1">
    <location>
        <begin position="96"/>
        <end position="144"/>
    </location>
</feature>
<dbReference type="EMBL" id="CP073587">
    <property type="protein sequence ID" value="QUN05450.1"/>
    <property type="molecule type" value="Genomic_DNA"/>
</dbReference>
<evidence type="ECO:0000313" key="2">
    <source>
        <dbReference type="EMBL" id="QUN05450.1"/>
    </source>
</evidence>
<evidence type="ECO:0000256" key="1">
    <source>
        <dbReference type="SAM" id="MobiDB-lite"/>
    </source>
</evidence>
<evidence type="ECO:0008006" key="4">
    <source>
        <dbReference type="Google" id="ProtNLM"/>
    </source>
</evidence>
<dbReference type="RefSeq" id="WP_212594481.1">
    <property type="nucleotide sequence ID" value="NZ_CP073587.1"/>
</dbReference>
<keyword evidence="3" id="KW-1185">Reference proteome</keyword>
<organism evidence="2 3">
    <name type="scientific">Shewanella yunxiaonensis</name>
    <dbReference type="NCBI Taxonomy" id="2829809"/>
    <lineage>
        <taxon>Bacteria</taxon>
        <taxon>Pseudomonadati</taxon>
        <taxon>Pseudomonadota</taxon>
        <taxon>Gammaproteobacteria</taxon>
        <taxon>Alteromonadales</taxon>
        <taxon>Shewanellaceae</taxon>
        <taxon>Shewanella</taxon>
    </lineage>
</organism>
<evidence type="ECO:0000313" key="3">
    <source>
        <dbReference type="Proteomes" id="UP000679575"/>
    </source>
</evidence>
<name>A0ABX7YSU7_9GAMM</name>
<gene>
    <name evidence="2" type="ORF">KDN34_14830</name>
</gene>
<proteinExistence type="predicted"/>
<sequence>MYNTAKKQVWYGELRTARGNAIVIHDNQLPEASAGRIYLYNTQRKAIVEYVEDMVKPNLHELSDEQLKAAESEFGGAWKSARNEFMQKHSARINLANIKDTAPARKAKPEPQLDDDEESGSDVVGDDFEDDSDDSWDDEDDYEE</sequence>
<accession>A0ABX7YSU7</accession>
<protein>
    <recommendedName>
        <fullName evidence="4">DNA-binding protein</fullName>
    </recommendedName>
</protein>
<dbReference type="Proteomes" id="UP000679575">
    <property type="component" value="Chromosome"/>
</dbReference>
<reference evidence="2 3" key="1">
    <citation type="submission" date="2021-04" db="EMBL/GenBank/DDBJ databases">
        <title>Novel species identification of genus Shewanella.</title>
        <authorList>
            <person name="Liu G."/>
        </authorList>
    </citation>
    <scope>NUCLEOTIDE SEQUENCE [LARGE SCALE GENOMIC DNA]</scope>
    <source>
        <strain evidence="2 3">FJAT-54481</strain>
    </source>
</reference>